<reference evidence="6 7" key="1">
    <citation type="journal article" date="2015" name="Nat. Commun.">
        <title>Genomic and transcriptomic evidence for scavenging of diverse organic compounds by widespread deep-sea archaea.</title>
        <authorList>
            <person name="Li M."/>
            <person name="Baker B.J."/>
            <person name="Anantharaman K."/>
            <person name="Jain S."/>
            <person name="Breier J.A."/>
            <person name="Dick G.J."/>
        </authorList>
    </citation>
    <scope>NUCLEOTIDE SEQUENCE [LARGE SCALE GENOMIC DNA]</scope>
    <source>
        <strain evidence="6">Cayman_51_deep</strain>
    </source>
</reference>
<keyword evidence="2" id="KW-0547">Nucleotide-binding</keyword>
<evidence type="ECO:0000313" key="6">
    <source>
        <dbReference type="EMBL" id="PXF21421.1"/>
    </source>
</evidence>
<dbReference type="GO" id="GO:0005524">
    <property type="term" value="F:ATP binding"/>
    <property type="evidence" value="ECO:0007669"/>
    <property type="project" value="UniProtKB-KW"/>
</dbReference>
<evidence type="ECO:0000256" key="2">
    <source>
        <dbReference type="ARBA" id="ARBA00022741"/>
    </source>
</evidence>
<comment type="caution">
    <text evidence="6">The sequence shown here is derived from an EMBL/GenBank/DDBJ whole genome shotgun (WGS) entry which is preliminary data.</text>
</comment>
<evidence type="ECO:0000256" key="4">
    <source>
        <dbReference type="ARBA" id="ARBA00022840"/>
    </source>
</evidence>
<accession>A0A2V3HUJ9</accession>
<evidence type="ECO:0000256" key="1">
    <source>
        <dbReference type="ARBA" id="ARBA00022679"/>
    </source>
</evidence>
<dbReference type="Pfam" id="PF19279">
    <property type="entry name" value="YegS_C"/>
    <property type="match status" value="1"/>
</dbReference>
<dbReference type="SUPFAM" id="SSF111331">
    <property type="entry name" value="NAD kinase/diacylglycerol kinase-like"/>
    <property type="match status" value="1"/>
</dbReference>
<dbReference type="Proteomes" id="UP000248161">
    <property type="component" value="Unassembled WGS sequence"/>
</dbReference>
<evidence type="ECO:0000313" key="7">
    <source>
        <dbReference type="Proteomes" id="UP000248161"/>
    </source>
</evidence>
<dbReference type="SMART" id="SM00046">
    <property type="entry name" value="DAGKc"/>
    <property type="match status" value="1"/>
</dbReference>
<proteinExistence type="predicted"/>
<dbReference type="PANTHER" id="PTHR12358">
    <property type="entry name" value="SPHINGOSINE KINASE"/>
    <property type="match status" value="1"/>
</dbReference>
<organism evidence="6 7">
    <name type="scientific">Candidatus Thalassarchaeum betae</name>
    <dbReference type="NCBI Taxonomy" id="2599289"/>
    <lineage>
        <taxon>Archaea</taxon>
        <taxon>Methanobacteriati</taxon>
        <taxon>Thermoplasmatota</taxon>
        <taxon>Candidatus Poseidoniia</taxon>
        <taxon>Candidatus Poseidoniales</taxon>
        <taxon>Candidatus Thalassarchaeaceae</taxon>
        <taxon>Candidatus Thalassarchaeum</taxon>
    </lineage>
</organism>
<gene>
    <name evidence="6" type="ORF">CXX69_04230</name>
</gene>
<dbReference type="InterPro" id="IPR001206">
    <property type="entry name" value="Diacylglycerol_kinase_cat_dom"/>
</dbReference>
<feature type="domain" description="DAGKc" evidence="5">
    <location>
        <begin position="1"/>
        <end position="136"/>
    </location>
</feature>
<dbReference type="PROSITE" id="PS50146">
    <property type="entry name" value="DAGK"/>
    <property type="match status" value="1"/>
</dbReference>
<name>A0A2V3HUJ9_9ARCH</name>
<dbReference type="EMBL" id="PSPG01000008">
    <property type="protein sequence ID" value="PXF21421.1"/>
    <property type="molecule type" value="Genomic_DNA"/>
</dbReference>
<dbReference type="Gene3D" id="2.60.200.40">
    <property type="match status" value="1"/>
</dbReference>
<dbReference type="InterPro" id="IPR017438">
    <property type="entry name" value="ATP-NAD_kinase_N"/>
</dbReference>
<dbReference type="InterPro" id="IPR050187">
    <property type="entry name" value="Lipid_Phosphate_FormReg"/>
</dbReference>
<keyword evidence="3" id="KW-0418">Kinase</keyword>
<keyword evidence="1" id="KW-0808">Transferase</keyword>
<dbReference type="Pfam" id="PF00781">
    <property type="entry name" value="DAGK_cat"/>
    <property type="match status" value="1"/>
</dbReference>
<keyword evidence="4" id="KW-0067">ATP-binding</keyword>
<dbReference type="PANTHER" id="PTHR12358:SF54">
    <property type="entry name" value="SPHINGOSINE KINASE RELATED PROTEIN"/>
    <property type="match status" value="1"/>
</dbReference>
<dbReference type="AlphaFoldDB" id="A0A2V3HUJ9"/>
<dbReference type="InterPro" id="IPR016064">
    <property type="entry name" value="NAD/diacylglycerol_kinase_sf"/>
</dbReference>
<protein>
    <recommendedName>
        <fullName evidence="5">DAGKc domain-containing protein</fullName>
    </recommendedName>
</protein>
<dbReference type="Gene3D" id="3.40.50.10330">
    <property type="entry name" value="Probable inorganic polyphosphate/atp-NAD kinase, domain 1"/>
    <property type="match status" value="1"/>
</dbReference>
<sequence length="348" mass="37245">MPRIACILNPKARDGLSVKQWVLFEASLKEAGYEIDLHHTQAIGHGMEIASNLRDSDYEMIVAVGGDGTVHEVASGLRGSDKVLGILPIGSGNDYARAHGIPIPRGKKFPDMQGAVDILTNGVNRRVGAVRVEGPPSPDHPLIPAPVPHSCNGEPISSGNLVRWSFLESDSGVTSAVNRMKTEGVFSWIGGQLKYTALGIKAIIGWKKQSGWIRIDDEPGHEVDLSGLFCMSQCQTFGGGFKVAPGAAPTQGHGSLVLAFGLSKLQMLAVMGPLEKGKHIGKWGKISMRPAKSMELRAIDSDGNPTEERHDPVLYVNVDGEAVITTPVSLQYYDDQITVRGAASIPNE</sequence>
<dbReference type="GO" id="GO:0016301">
    <property type="term" value="F:kinase activity"/>
    <property type="evidence" value="ECO:0007669"/>
    <property type="project" value="UniProtKB-KW"/>
</dbReference>
<dbReference type="InterPro" id="IPR045540">
    <property type="entry name" value="YegS/DAGK_C"/>
</dbReference>
<evidence type="ECO:0000256" key="3">
    <source>
        <dbReference type="ARBA" id="ARBA00022777"/>
    </source>
</evidence>
<evidence type="ECO:0000259" key="5">
    <source>
        <dbReference type="PROSITE" id="PS50146"/>
    </source>
</evidence>